<feature type="region of interest" description="Disordered" evidence="1">
    <location>
        <begin position="166"/>
        <end position="186"/>
    </location>
</feature>
<accession>K2LXB0</accession>
<protein>
    <submittedName>
        <fullName evidence="2">Mucin-associated surface protein (MASP), putative</fullName>
    </submittedName>
</protein>
<proteinExistence type="predicted"/>
<sequence length="279" mass="30163">VRAGRVEARVQPHGHPHGCCAVLLPAVRRRRLHDIVVPPHVQRGQQDAMHDGQPDPRVVAAHGARAPVRVGRCAHDWGGEAARRCGAVGVVRGGGDGSAGEYLLLQLRARLQTECAEEVGKGTGDRANASAVQECVRHGMDSLHAVVGRRSCWRRQRPAVAASALATEGGVKESLNRGKGDLSKTNKALLPETKNELLVGSEQELEATTTTGNDGALMNSITAIMSPQNGFSDQEKEGENNNKQEEDADDTEEEEEEDEEVGEDEEEEEEEKNAQDHEE</sequence>
<reference evidence="2 3" key="1">
    <citation type="journal article" date="2012" name="BMC Genomics">
        <title>Comparative genomic analysis of human infective Trypanosoma cruzi lineages with the bat-restricted subspecies T. cruzi marinkellei.</title>
        <authorList>
            <person name="Franzen O."/>
            <person name="Talavera-Lopez C."/>
            <person name="Ochaya S."/>
            <person name="Butler C.E."/>
            <person name="Messenger L.A."/>
            <person name="Lewis M.D."/>
            <person name="Llewellyn M.S."/>
            <person name="Marinkelle C.J."/>
            <person name="Tyler K.M."/>
            <person name="Miles M.A."/>
            <person name="Andersson B."/>
        </authorList>
    </citation>
    <scope>NUCLEOTIDE SEQUENCE [LARGE SCALE GENOMIC DNA]</scope>
    <source>
        <strain evidence="2 3">B7</strain>
    </source>
</reference>
<dbReference type="OrthoDB" id="10561387at2759"/>
<organism evidence="2 3">
    <name type="scientific">Trypanosoma cruzi marinkellei</name>
    <dbReference type="NCBI Taxonomy" id="85056"/>
    <lineage>
        <taxon>Eukaryota</taxon>
        <taxon>Discoba</taxon>
        <taxon>Euglenozoa</taxon>
        <taxon>Kinetoplastea</taxon>
        <taxon>Metakinetoplastina</taxon>
        <taxon>Trypanosomatida</taxon>
        <taxon>Trypanosomatidae</taxon>
        <taxon>Trypanosoma</taxon>
        <taxon>Schizotrypanum</taxon>
    </lineage>
</organism>
<comment type="caution">
    <text evidence="2">The sequence shown here is derived from an EMBL/GenBank/DDBJ whole genome shotgun (WGS) entry which is preliminary data.</text>
</comment>
<keyword evidence="3" id="KW-1185">Reference proteome</keyword>
<dbReference type="EMBL" id="AHKC01018504">
    <property type="protein sequence ID" value="EKF27288.1"/>
    <property type="molecule type" value="Genomic_DNA"/>
</dbReference>
<evidence type="ECO:0000256" key="1">
    <source>
        <dbReference type="SAM" id="MobiDB-lite"/>
    </source>
</evidence>
<evidence type="ECO:0000313" key="3">
    <source>
        <dbReference type="Proteomes" id="UP000007350"/>
    </source>
</evidence>
<feature type="compositionally biased region" description="Acidic residues" evidence="1">
    <location>
        <begin position="246"/>
        <end position="271"/>
    </location>
</feature>
<dbReference type="AlphaFoldDB" id="K2LXB0"/>
<feature type="region of interest" description="Disordered" evidence="1">
    <location>
        <begin position="226"/>
        <end position="279"/>
    </location>
</feature>
<feature type="non-terminal residue" evidence="2">
    <location>
        <position position="1"/>
    </location>
</feature>
<feature type="compositionally biased region" description="Basic and acidic residues" evidence="1">
    <location>
        <begin position="233"/>
        <end position="245"/>
    </location>
</feature>
<dbReference type="Proteomes" id="UP000007350">
    <property type="component" value="Unassembled WGS sequence"/>
</dbReference>
<name>K2LXB0_TRYCR</name>
<feature type="compositionally biased region" description="Basic and acidic residues" evidence="1">
    <location>
        <begin position="170"/>
        <end position="184"/>
    </location>
</feature>
<gene>
    <name evidence="2" type="ORF">MOQ_008992</name>
</gene>
<evidence type="ECO:0000313" key="2">
    <source>
        <dbReference type="EMBL" id="EKF27288.1"/>
    </source>
</evidence>